<accession>A0A366X4D5</accession>
<feature type="chain" id="PRO_5017066520" evidence="1">
    <location>
        <begin position="19"/>
        <end position="319"/>
    </location>
</feature>
<dbReference type="InterPro" id="IPR050570">
    <property type="entry name" value="Cell_wall_metabolism_enzyme"/>
</dbReference>
<dbReference type="InterPro" id="IPR016047">
    <property type="entry name" value="M23ase_b-sheet_dom"/>
</dbReference>
<name>A0A366X4D5_9RHOB</name>
<keyword evidence="1" id="KW-0732">Signal</keyword>
<dbReference type="Gene3D" id="2.70.70.10">
    <property type="entry name" value="Glucose Permease (Domain IIA)"/>
    <property type="match status" value="1"/>
</dbReference>
<dbReference type="PANTHER" id="PTHR21666:SF270">
    <property type="entry name" value="MUREIN HYDROLASE ACTIVATOR ENVC"/>
    <property type="match status" value="1"/>
</dbReference>
<evidence type="ECO:0000259" key="2">
    <source>
        <dbReference type="Pfam" id="PF01551"/>
    </source>
</evidence>
<gene>
    <name evidence="3" type="ORF">DS909_06005</name>
</gene>
<evidence type="ECO:0000256" key="1">
    <source>
        <dbReference type="SAM" id="SignalP"/>
    </source>
</evidence>
<sequence>MRAALTALFALVAGSAASAPVLSLPIDCELGVNCHIQQYPDRDPGAEFRDFRCGQLAYDGHKGTDFSLPTLKAMQEGVNVLAAAPGVVRGSRDSMPDKYYTKEHAEDVSGRECGNGVVVRHADGWETQYCHMKLGSIRVQKGNRVKQGTILGEVGLSGKTQFPHLHLSVRQNDQVVDPFDTSDTSLCGQAGNSLWHSELPYVPGALIDIGFSPNLPKYEDIHAGSAKMNSLPAESEALVLFGFAYGGLKGDIMRLSISGPNGFSLSHDAELEKNRARFFRAYGKRLKQAAWPQGTYRGTVKMIRDGATLSEQSTNMIIE</sequence>
<dbReference type="PANTHER" id="PTHR21666">
    <property type="entry name" value="PEPTIDASE-RELATED"/>
    <property type="match status" value="1"/>
</dbReference>
<dbReference type="RefSeq" id="WP_113822548.1">
    <property type="nucleotide sequence ID" value="NZ_QOCE01000013.1"/>
</dbReference>
<dbReference type="GO" id="GO:0004222">
    <property type="term" value="F:metalloendopeptidase activity"/>
    <property type="evidence" value="ECO:0007669"/>
    <property type="project" value="TreeGrafter"/>
</dbReference>
<organism evidence="3 4">
    <name type="scientific">Phaeobacter gallaeciensis</name>
    <dbReference type="NCBI Taxonomy" id="60890"/>
    <lineage>
        <taxon>Bacteria</taxon>
        <taxon>Pseudomonadati</taxon>
        <taxon>Pseudomonadota</taxon>
        <taxon>Alphaproteobacteria</taxon>
        <taxon>Rhodobacterales</taxon>
        <taxon>Roseobacteraceae</taxon>
        <taxon>Phaeobacter</taxon>
    </lineage>
</organism>
<dbReference type="Proteomes" id="UP000252706">
    <property type="component" value="Unassembled WGS sequence"/>
</dbReference>
<dbReference type="CDD" id="cd12797">
    <property type="entry name" value="M23_peptidase"/>
    <property type="match status" value="1"/>
</dbReference>
<dbReference type="SUPFAM" id="SSF51261">
    <property type="entry name" value="Duplicated hybrid motif"/>
    <property type="match status" value="1"/>
</dbReference>
<evidence type="ECO:0000313" key="4">
    <source>
        <dbReference type="Proteomes" id="UP000252706"/>
    </source>
</evidence>
<reference evidence="3 4" key="1">
    <citation type="submission" date="2018-07" db="EMBL/GenBank/DDBJ databases">
        <title>Modular assembly of carbohydrate-degrading microbial communities in the ocean.</title>
        <authorList>
            <person name="Enke T.N."/>
            <person name="Datta M.S."/>
            <person name="Schwartzman J.A."/>
            <person name="Cermak N."/>
            <person name="Schmitz D.A."/>
            <person name="Barrere J."/>
            <person name="Cordero O.X."/>
        </authorList>
    </citation>
    <scope>NUCLEOTIDE SEQUENCE [LARGE SCALE GENOMIC DNA]</scope>
    <source>
        <strain evidence="3 4">C3M10</strain>
    </source>
</reference>
<comment type="caution">
    <text evidence="3">The sequence shown here is derived from an EMBL/GenBank/DDBJ whole genome shotgun (WGS) entry which is preliminary data.</text>
</comment>
<feature type="signal peptide" evidence="1">
    <location>
        <begin position="1"/>
        <end position="18"/>
    </location>
</feature>
<dbReference type="OrthoDB" id="5489603at2"/>
<dbReference type="EMBL" id="QOCE01000013">
    <property type="protein sequence ID" value="RBW58511.1"/>
    <property type="molecule type" value="Genomic_DNA"/>
</dbReference>
<feature type="domain" description="M23ase beta-sheet core" evidence="2">
    <location>
        <begin position="60"/>
        <end position="178"/>
    </location>
</feature>
<dbReference type="InterPro" id="IPR011055">
    <property type="entry name" value="Dup_hybrid_motif"/>
</dbReference>
<dbReference type="Pfam" id="PF01551">
    <property type="entry name" value="Peptidase_M23"/>
    <property type="match status" value="1"/>
</dbReference>
<evidence type="ECO:0000313" key="3">
    <source>
        <dbReference type="EMBL" id="RBW58511.1"/>
    </source>
</evidence>
<protein>
    <submittedName>
        <fullName evidence="3">M23 family peptidase</fullName>
    </submittedName>
</protein>
<proteinExistence type="predicted"/>
<dbReference type="AlphaFoldDB" id="A0A366X4D5"/>